<feature type="compositionally biased region" description="Basic residues" evidence="1">
    <location>
        <begin position="1001"/>
        <end position="1010"/>
    </location>
</feature>
<evidence type="ECO:0000256" key="1">
    <source>
        <dbReference type="SAM" id="MobiDB-lite"/>
    </source>
</evidence>
<dbReference type="EMBL" id="WJBH02000010">
    <property type="protein sequence ID" value="KAI9551975.1"/>
    <property type="molecule type" value="Genomic_DNA"/>
</dbReference>
<evidence type="ECO:0000313" key="3">
    <source>
        <dbReference type="EMBL" id="KAI9551975.1"/>
    </source>
</evidence>
<proteinExistence type="predicted"/>
<feature type="compositionally biased region" description="Polar residues" evidence="1">
    <location>
        <begin position="676"/>
        <end position="689"/>
    </location>
</feature>
<feature type="compositionally biased region" description="Basic and acidic residues" evidence="1">
    <location>
        <begin position="759"/>
        <end position="776"/>
    </location>
</feature>
<evidence type="ECO:0000256" key="2">
    <source>
        <dbReference type="SAM" id="SignalP"/>
    </source>
</evidence>
<feature type="compositionally biased region" description="Polar residues" evidence="1">
    <location>
        <begin position="481"/>
        <end position="493"/>
    </location>
</feature>
<feature type="region of interest" description="Disordered" evidence="1">
    <location>
        <begin position="138"/>
        <end position="191"/>
    </location>
</feature>
<reference evidence="3 4" key="1">
    <citation type="submission" date="2022-05" db="EMBL/GenBank/DDBJ databases">
        <title>A multi-omics perspective on studying reproductive biology in Daphnia sinensis.</title>
        <authorList>
            <person name="Jia J."/>
        </authorList>
    </citation>
    <scope>NUCLEOTIDE SEQUENCE [LARGE SCALE GENOMIC DNA]</scope>
    <source>
        <strain evidence="3 4">WSL</strain>
    </source>
</reference>
<accession>A0AAD5KYF8</accession>
<organism evidence="3 4">
    <name type="scientific">Daphnia sinensis</name>
    <dbReference type="NCBI Taxonomy" id="1820382"/>
    <lineage>
        <taxon>Eukaryota</taxon>
        <taxon>Metazoa</taxon>
        <taxon>Ecdysozoa</taxon>
        <taxon>Arthropoda</taxon>
        <taxon>Crustacea</taxon>
        <taxon>Branchiopoda</taxon>
        <taxon>Diplostraca</taxon>
        <taxon>Cladocera</taxon>
        <taxon>Anomopoda</taxon>
        <taxon>Daphniidae</taxon>
        <taxon>Daphnia</taxon>
        <taxon>Daphnia similis group</taxon>
    </lineage>
</organism>
<feature type="region of interest" description="Disordered" evidence="1">
    <location>
        <begin position="418"/>
        <end position="784"/>
    </location>
</feature>
<feature type="compositionally biased region" description="Polar residues" evidence="1">
    <location>
        <begin position="1094"/>
        <end position="1113"/>
    </location>
</feature>
<name>A0AAD5KYF8_9CRUS</name>
<feature type="compositionally biased region" description="Acidic residues" evidence="1">
    <location>
        <begin position="621"/>
        <end position="630"/>
    </location>
</feature>
<feature type="chain" id="PRO_5041910925" evidence="2">
    <location>
        <begin position="21"/>
        <end position="1207"/>
    </location>
</feature>
<keyword evidence="2" id="KW-0732">Signal</keyword>
<keyword evidence="4" id="KW-1185">Reference proteome</keyword>
<feature type="compositionally biased region" description="Low complexity" evidence="1">
    <location>
        <begin position="656"/>
        <end position="669"/>
    </location>
</feature>
<dbReference type="AlphaFoldDB" id="A0AAD5KYF8"/>
<feature type="signal peptide" evidence="2">
    <location>
        <begin position="1"/>
        <end position="20"/>
    </location>
</feature>
<feature type="compositionally biased region" description="Polar residues" evidence="1">
    <location>
        <begin position="535"/>
        <end position="564"/>
    </location>
</feature>
<evidence type="ECO:0000313" key="4">
    <source>
        <dbReference type="Proteomes" id="UP000820818"/>
    </source>
</evidence>
<gene>
    <name evidence="3" type="ORF">GHT06_022312</name>
</gene>
<feature type="compositionally biased region" description="Polar residues" evidence="1">
    <location>
        <begin position="1124"/>
        <end position="1141"/>
    </location>
</feature>
<dbReference type="Proteomes" id="UP000820818">
    <property type="component" value="Linkage Group LG10"/>
</dbReference>
<protein>
    <submittedName>
        <fullName evidence="3">Uncharacterized protein</fullName>
    </submittedName>
</protein>
<comment type="caution">
    <text evidence="3">The sequence shown here is derived from an EMBL/GenBank/DDBJ whole genome shotgun (WGS) entry which is preliminary data.</text>
</comment>
<feature type="compositionally biased region" description="Basic residues" evidence="1">
    <location>
        <begin position="145"/>
        <end position="157"/>
    </location>
</feature>
<feature type="compositionally biased region" description="Low complexity" evidence="1">
    <location>
        <begin position="565"/>
        <end position="574"/>
    </location>
</feature>
<feature type="region of interest" description="Disordered" evidence="1">
    <location>
        <begin position="932"/>
        <end position="1167"/>
    </location>
</feature>
<feature type="compositionally biased region" description="Basic and acidic residues" evidence="1">
    <location>
        <begin position="578"/>
        <end position="589"/>
    </location>
</feature>
<sequence length="1207" mass="125036">MTILKIVLVVLVTLTSVAYTQQAANQDLLLAATKGKRHVSHFDPYDSLQFHRPPLPSIDYYGESDKGHGGYIIVSHEKGKKHKSKGNGGGGYGYNVGHNGYTVGGGNGGGDDSSEGDGNGGGSFGGNYYVAKIKGKGKGGYPSKGKSHGGKGKKGYGKGKGGSYGKGGKNKEKGFYKSKGKGSSYGGRGKGGTPYGSGGYNTYGNQFGGGGYSENNGNGGYFYVSGAIGNSYGSGGIKGPSYESSGYNSFGSSQSGGSSSENGGAGFSAYGGGGSQGNFYSGGGTEDNSYGGGGVDNTNGGGGGDDSYGGGGIADSYGGGGTDDSYGSVGISDSYGVGGVGDSYGVGGVEDSYGGGGGFNAYGGGGGDDSYGGGGGDDSYGGGGYSYGPGGGTGGSSEIITDGIGATGGVDSGAITTREVPFDDVIPVDNTPGTNAEGGSESPGGTESTSGDSASSGGTVENTGRKRSPSDASENADKTPETTTAKSTENTNSDSDKRAKTTVNYNLSINANGDTSGGNGNGNNNTVKVDFKTDGTGNSENAFSLSVQISSGSNGNNPSVRNDVSTTTRPTRSSSAEEIDRKITNDGKTENNFGTLTGPKRSIVPDSKATQEIPNSREKEPDDLEVIDEQPEVRKPPVSAKKPVKPRVQDKEPLKSNTSPSNPDTSNSPAQAKNPDLSSSPAPVSNSDTSISPTPAPRRARPPSITSAQAKNPDLSSSPAPAINSDTSSSPTPAPRRTRPPSITSAKPGISNTTVGRNVNKENISRQPKNRNEIHTSRTTPSPAKNITVFQAKPSVVTHEEDGTGCTTGCFSIPPIVDTSTRNETNINAKTNSSVSDVPEKIRQGREHFIGGGRQQLHIPIGNLSISHSGNPTTPKKVPNGTVQAEITSGIAIKENKTSETTGKEEIRLIGSTTSFVNLPGRGNGGFENIHQLENGGKRSVATAKKTPQIPRPTPKPATDDIPSFFGFDVNDNKDSESPKPANKNGTKHLISSTSTTPRPAPRHNPRHRPPTVTEDTNFAKENTKGSESAKNVHADGRKRNTPPPSDTHLNTTRPPPTRRPRPAVEDNLSISEEPPTVNVPSFVVGRSQRELENVSNRPKNSLNVNNGTNVRSQHLPRHAPTHKTITTTDKQPSIPENASGNAGKDQRRRVNTTPTPVRNERDHQTTDVKIRTSAAINPPVLVPYLPFDTYYFPLRRYVRHNASQQS</sequence>
<feature type="compositionally biased region" description="Low complexity" evidence="1">
    <location>
        <begin position="437"/>
        <end position="459"/>
    </location>
</feature>
<feature type="compositionally biased region" description="Gly residues" evidence="1">
    <location>
        <begin position="158"/>
        <end position="167"/>
    </location>
</feature>